<dbReference type="GO" id="GO:0005524">
    <property type="term" value="F:ATP binding"/>
    <property type="evidence" value="ECO:0007669"/>
    <property type="project" value="UniProtKB-KW"/>
</dbReference>
<dbReference type="GO" id="GO:0005886">
    <property type="term" value="C:plasma membrane"/>
    <property type="evidence" value="ECO:0007669"/>
    <property type="project" value="UniProtKB-SubCell"/>
</dbReference>
<evidence type="ECO:0000256" key="3">
    <source>
        <dbReference type="ARBA" id="ARBA00022475"/>
    </source>
</evidence>
<dbReference type="AlphaFoldDB" id="A0A918GDS8"/>
<comment type="subcellular location">
    <subcellularLocation>
        <location evidence="1">Cell membrane</location>
        <topology evidence="1">Single-pass membrane protein</topology>
    </subcellularLocation>
</comment>
<gene>
    <name evidence="11" type="ORF">GCM10010171_24910</name>
</gene>
<evidence type="ECO:0000256" key="4">
    <source>
        <dbReference type="ARBA" id="ARBA00022692"/>
    </source>
</evidence>
<proteinExistence type="inferred from homology"/>
<reference evidence="11" key="2">
    <citation type="submission" date="2020-09" db="EMBL/GenBank/DDBJ databases">
        <authorList>
            <person name="Sun Q."/>
            <person name="Ohkuma M."/>
        </authorList>
    </citation>
    <scope>NUCLEOTIDE SEQUENCE</scope>
    <source>
        <strain evidence="11">JCM 3276</strain>
    </source>
</reference>
<keyword evidence="4 10" id="KW-0812">Transmembrane</keyword>
<keyword evidence="6" id="KW-0378">Hydrolase</keyword>
<dbReference type="EMBL" id="BMRB01000002">
    <property type="protein sequence ID" value="GGS30391.1"/>
    <property type="molecule type" value="Genomic_DNA"/>
</dbReference>
<keyword evidence="9 10" id="KW-0472">Membrane</keyword>
<keyword evidence="5" id="KW-0547">Nucleotide-binding</keyword>
<keyword evidence="7" id="KW-0067">ATP-binding</keyword>
<sequence length="436" mass="44286">MYSRREQVQAHSFLVGRLIAALLRADPDAPDRPLRRTTVGVAGGIAVAALVAAGVLVVALLTGRGGDDWRKPGTLVVDEGTGNRYLLIDGRLRPVLNYASARLLIGGDPEVAQVGSDALAGTPHGSPIGILGAPDSVPAPSAPQPWLVCSDPEVTLTIGATPGVVTAPEGEALLVTADDELYLAWRDRRLRVTAPWAPRAIGLDPATAVPVDPAWLNALPSGPDLGPPPLPSGGPGPLVAGLPTTVGQLVSVPDAVGGGRYAVRAEGLVPVTATVAALLRADPDRGGPPDLRITPAQLAQQTVLPAPVWQAELPPEPPVPLRVDDRAPCVLWSDDTASLVSAPPPVAEAPSAGLVRDGRVADRIAVAPGAGLLARTRPAPGVPGAGAYLVTESGAKFPVASAEAAAALGLPIDTARLVPADLLALLPTGPVLDRIG</sequence>
<evidence type="ECO:0000256" key="5">
    <source>
        <dbReference type="ARBA" id="ARBA00022741"/>
    </source>
</evidence>
<evidence type="ECO:0000256" key="9">
    <source>
        <dbReference type="ARBA" id="ARBA00023136"/>
    </source>
</evidence>
<organism evidence="11 12">
    <name type="scientific">Actinokineospora fastidiosa</name>
    <dbReference type="NCBI Taxonomy" id="1816"/>
    <lineage>
        <taxon>Bacteria</taxon>
        <taxon>Bacillati</taxon>
        <taxon>Actinomycetota</taxon>
        <taxon>Actinomycetes</taxon>
        <taxon>Pseudonocardiales</taxon>
        <taxon>Pseudonocardiaceae</taxon>
        <taxon>Actinokineospora</taxon>
    </lineage>
</organism>
<comment type="caution">
    <text evidence="11">The sequence shown here is derived from an EMBL/GenBank/DDBJ whole genome shotgun (WGS) entry which is preliminary data.</text>
</comment>
<dbReference type="InterPro" id="IPR042485">
    <property type="entry name" value="T7SS_EccB_R3"/>
</dbReference>
<protein>
    <submittedName>
        <fullName evidence="11">Type VII secretion protein EccB</fullName>
    </submittedName>
</protein>
<comment type="similarity">
    <text evidence="2">Belongs to the EccB family.</text>
</comment>
<evidence type="ECO:0000256" key="1">
    <source>
        <dbReference type="ARBA" id="ARBA00004162"/>
    </source>
</evidence>
<dbReference type="NCBIfam" id="TIGR03919">
    <property type="entry name" value="T7SS_EccB"/>
    <property type="match status" value="1"/>
</dbReference>
<keyword evidence="8 10" id="KW-1133">Transmembrane helix</keyword>
<evidence type="ECO:0000256" key="10">
    <source>
        <dbReference type="SAM" id="Phobius"/>
    </source>
</evidence>
<evidence type="ECO:0000256" key="6">
    <source>
        <dbReference type="ARBA" id="ARBA00022801"/>
    </source>
</evidence>
<dbReference type="PANTHER" id="PTHR40765:SF2">
    <property type="entry name" value="ESX-2 SECRETION SYSTEM ATPASE ECCB2"/>
    <property type="match status" value="1"/>
</dbReference>
<accession>A0A918GDS8</accession>
<dbReference type="Gene3D" id="2.40.50.910">
    <property type="entry name" value="Type VII secretion system EccB, repeat 3 domain"/>
    <property type="match status" value="1"/>
</dbReference>
<feature type="transmembrane region" description="Helical" evidence="10">
    <location>
        <begin position="41"/>
        <end position="61"/>
    </location>
</feature>
<evidence type="ECO:0000256" key="8">
    <source>
        <dbReference type="ARBA" id="ARBA00022989"/>
    </source>
</evidence>
<dbReference type="GO" id="GO:0016787">
    <property type="term" value="F:hydrolase activity"/>
    <property type="evidence" value="ECO:0007669"/>
    <property type="project" value="UniProtKB-KW"/>
</dbReference>
<dbReference type="Proteomes" id="UP000660680">
    <property type="component" value="Unassembled WGS sequence"/>
</dbReference>
<evidence type="ECO:0000313" key="12">
    <source>
        <dbReference type="Proteomes" id="UP000660680"/>
    </source>
</evidence>
<dbReference type="InterPro" id="IPR044857">
    <property type="entry name" value="T7SS_EccB_R1"/>
</dbReference>
<reference evidence="11" key="1">
    <citation type="journal article" date="2014" name="Int. J. Syst. Evol. Microbiol.">
        <title>Complete genome sequence of Corynebacterium casei LMG S-19264T (=DSM 44701T), isolated from a smear-ripened cheese.</title>
        <authorList>
            <consortium name="US DOE Joint Genome Institute (JGI-PGF)"/>
            <person name="Walter F."/>
            <person name="Albersmeier A."/>
            <person name="Kalinowski J."/>
            <person name="Ruckert C."/>
        </authorList>
    </citation>
    <scope>NUCLEOTIDE SEQUENCE</scope>
    <source>
        <strain evidence="11">JCM 3276</strain>
    </source>
</reference>
<keyword evidence="3" id="KW-1003">Cell membrane</keyword>
<evidence type="ECO:0000313" key="11">
    <source>
        <dbReference type="EMBL" id="GGS30391.1"/>
    </source>
</evidence>
<dbReference type="Pfam" id="PF05108">
    <property type="entry name" value="T7SS_ESX1_EccB"/>
    <property type="match status" value="1"/>
</dbReference>
<dbReference type="Gene3D" id="3.30.2390.20">
    <property type="entry name" value="Type VII secretion system EccB, repeat 1 domain"/>
    <property type="match status" value="1"/>
</dbReference>
<dbReference type="PANTHER" id="PTHR40765">
    <property type="entry name" value="ESX-2 SECRETION SYSTEM ATPASE ECCB2"/>
    <property type="match status" value="1"/>
</dbReference>
<evidence type="ECO:0000256" key="2">
    <source>
        <dbReference type="ARBA" id="ARBA00008149"/>
    </source>
</evidence>
<keyword evidence="12" id="KW-1185">Reference proteome</keyword>
<dbReference type="RefSeq" id="WP_189210573.1">
    <property type="nucleotide sequence ID" value="NZ_BMRB01000002.1"/>
</dbReference>
<name>A0A918GDS8_9PSEU</name>
<dbReference type="InterPro" id="IPR007795">
    <property type="entry name" value="T7SS_EccB"/>
</dbReference>
<evidence type="ECO:0000256" key="7">
    <source>
        <dbReference type="ARBA" id="ARBA00022840"/>
    </source>
</evidence>
<dbReference type="GO" id="GO:0005576">
    <property type="term" value="C:extracellular region"/>
    <property type="evidence" value="ECO:0007669"/>
    <property type="project" value="TreeGrafter"/>
</dbReference>